<dbReference type="EMBL" id="CP022316">
    <property type="protein sequence ID" value="ASK64529.1"/>
    <property type="molecule type" value="Genomic_DNA"/>
</dbReference>
<evidence type="ECO:0000313" key="1">
    <source>
        <dbReference type="EMBL" id="ASK64529.1"/>
    </source>
</evidence>
<dbReference type="Gene3D" id="2.60.120.10">
    <property type="entry name" value="Jelly Rolls"/>
    <property type="match status" value="1"/>
</dbReference>
<protein>
    <submittedName>
        <fullName evidence="1">LuxR family transcriptional regulator</fullName>
    </submittedName>
</protein>
<dbReference type="RefSeq" id="WP_089063778.1">
    <property type="nucleotide sequence ID" value="NZ_CP022316.1"/>
</dbReference>
<dbReference type="KEGG" id="brv:CFK39_00230"/>
<name>A0A220U8P9_9MICO</name>
<gene>
    <name evidence="1" type="ORF">CFK39_00230</name>
</gene>
<reference evidence="2" key="1">
    <citation type="submission" date="2017-07" db="EMBL/GenBank/DDBJ databases">
        <title>Brachybacterium sp. VR2415.</title>
        <authorList>
            <person name="Tak E.J."/>
            <person name="Bae J.-W."/>
        </authorList>
    </citation>
    <scope>NUCLEOTIDE SEQUENCE [LARGE SCALE GENOMIC DNA]</scope>
    <source>
        <strain evidence="2">VR2415</strain>
    </source>
</reference>
<sequence length="120" mass="13304">MKRKISIEALARQQIKAAQRAGGRRAAETVFGGHEKVLRQTVMGLLKDAEIGERENLDEATIYVLEGRVQLWVGDDCWEARQGSLLVLPQARHRLVAIMDSALLITVAKLSTSPEELPTD</sequence>
<organism evidence="1 2">
    <name type="scientific">Brachybacterium avium</name>
    <dbReference type="NCBI Taxonomy" id="2017485"/>
    <lineage>
        <taxon>Bacteria</taxon>
        <taxon>Bacillati</taxon>
        <taxon>Actinomycetota</taxon>
        <taxon>Actinomycetes</taxon>
        <taxon>Micrococcales</taxon>
        <taxon>Dermabacteraceae</taxon>
        <taxon>Brachybacterium</taxon>
    </lineage>
</organism>
<keyword evidence="2" id="KW-1185">Reference proteome</keyword>
<dbReference type="Proteomes" id="UP000198398">
    <property type="component" value="Chromosome"/>
</dbReference>
<dbReference type="InterPro" id="IPR014710">
    <property type="entry name" value="RmlC-like_jellyroll"/>
</dbReference>
<dbReference type="InterPro" id="IPR011051">
    <property type="entry name" value="RmlC_Cupin_sf"/>
</dbReference>
<dbReference type="SUPFAM" id="SSF51182">
    <property type="entry name" value="RmlC-like cupins"/>
    <property type="match status" value="1"/>
</dbReference>
<proteinExistence type="predicted"/>
<evidence type="ECO:0000313" key="2">
    <source>
        <dbReference type="Proteomes" id="UP000198398"/>
    </source>
</evidence>
<dbReference type="OrthoDB" id="5190473at2"/>
<dbReference type="AlphaFoldDB" id="A0A220U8P9"/>
<accession>A0A220U8P9</accession>